<protein>
    <submittedName>
        <fullName evidence="2">Uncharacterized protein</fullName>
    </submittedName>
</protein>
<evidence type="ECO:0000313" key="2">
    <source>
        <dbReference type="EMBL" id="KAL3311588.1"/>
    </source>
</evidence>
<evidence type="ECO:0000256" key="1">
    <source>
        <dbReference type="SAM" id="MobiDB-lite"/>
    </source>
</evidence>
<name>A0ABD2PVW3_9PLAT</name>
<sequence>MTPASQPFVRRNSFMPMSNGNEPVYSTHPKMPAHQPMTLQNTNYLQYYYPSAPFGSRFNPGSNTIYGTIHKRPGASQFTQAVPKGCLPTTNSVDELASHLDTSSNVAESVIIPPPNDFSGSRSNSVGPMAKLTPDRVGDKAVTFAPPAPPERRAALN</sequence>
<dbReference type="EMBL" id="JBJKFK010002128">
    <property type="protein sequence ID" value="KAL3311588.1"/>
    <property type="molecule type" value="Genomic_DNA"/>
</dbReference>
<proteinExistence type="predicted"/>
<gene>
    <name evidence="2" type="ORF">Ciccas_009830</name>
</gene>
<keyword evidence="3" id="KW-1185">Reference proteome</keyword>
<accession>A0ABD2PVW3</accession>
<dbReference type="Proteomes" id="UP001626550">
    <property type="component" value="Unassembled WGS sequence"/>
</dbReference>
<feature type="region of interest" description="Disordered" evidence="1">
    <location>
        <begin position="138"/>
        <end position="157"/>
    </location>
</feature>
<dbReference type="AlphaFoldDB" id="A0ABD2PVW3"/>
<evidence type="ECO:0000313" key="3">
    <source>
        <dbReference type="Proteomes" id="UP001626550"/>
    </source>
</evidence>
<organism evidence="2 3">
    <name type="scientific">Cichlidogyrus casuarinus</name>
    <dbReference type="NCBI Taxonomy" id="1844966"/>
    <lineage>
        <taxon>Eukaryota</taxon>
        <taxon>Metazoa</taxon>
        <taxon>Spiralia</taxon>
        <taxon>Lophotrochozoa</taxon>
        <taxon>Platyhelminthes</taxon>
        <taxon>Monogenea</taxon>
        <taxon>Monopisthocotylea</taxon>
        <taxon>Dactylogyridea</taxon>
        <taxon>Ancyrocephalidae</taxon>
        <taxon>Cichlidogyrus</taxon>
    </lineage>
</organism>
<reference evidence="2 3" key="1">
    <citation type="submission" date="2024-11" db="EMBL/GenBank/DDBJ databases">
        <title>Adaptive evolution of stress response genes in parasites aligns with host niche diversity.</title>
        <authorList>
            <person name="Hahn C."/>
            <person name="Resl P."/>
        </authorList>
    </citation>
    <scope>NUCLEOTIDE SEQUENCE [LARGE SCALE GENOMIC DNA]</scope>
    <source>
        <strain evidence="2">EGGRZ-B1_66</strain>
        <tissue evidence="2">Body</tissue>
    </source>
</reference>
<comment type="caution">
    <text evidence="2">The sequence shown here is derived from an EMBL/GenBank/DDBJ whole genome shotgun (WGS) entry which is preliminary data.</text>
</comment>